<reference evidence="2 3" key="1">
    <citation type="journal article" date="2005" name="Science">
        <title>Genome of the host-cell transforming parasite Theileria annulata compared with T. parva.</title>
        <authorList>
            <person name="Pain A."/>
            <person name="Renauld H."/>
            <person name="Berriman M."/>
            <person name="Murphy L."/>
            <person name="Yeats C.A."/>
            <person name="Weir W."/>
            <person name="Kerhornou A."/>
            <person name="Aslett M."/>
            <person name="Bishop R."/>
            <person name="Bouchier C."/>
            <person name="Cochet M."/>
            <person name="Coulson R.M.R."/>
            <person name="Cronin A."/>
            <person name="de Villiers E.P."/>
            <person name="Fraser A."/>
            <person name="Fosker N."/>
            <person name="Gardner M."/>
            <person name="Goble A."/>
            <person name="Griffiths-Jones S."/>
            <person name="Harris D.E."/>
            <person name="Katzer F."/>
            <person name="Larke N."/>
            <person name="Lord A."/>
            <person name="Maser P."/>
            <person name="McKellar S."/>
            <person name="Mooney P."/>
            <person name="Morton F."/>
            <person name="Nene V."/>
            <person name="O'Neil S."/>
            <person name="Price C."/>
            <person name="Quail M.A."/>
            <person name="Rabbinowitsch E."/>
            <person name="Rawlings N.D."/>
            <person name="Rutter S."/>
            <person name="Saunders D."/>
            <person name="Seeger K."/>
            <person name="Shah T."/>
            <person name="Squares R."/>
            <person name="Squares S."/>
            <person name="Tivey A."/>
            <person name="Walker A.R."/>
            <person name="Woodward J."/>
            <person name="Dobbelaere D.A.E."/>
            <person name="Langsley G."/>
            <person name="Rajandream M.A."/>
            <person name="McKeever D."/>
            <person name="Shiels B."/>
            <person name="Tait A."/>
            <person name="Barrell B.G."/>
            <person name="Hall N."/>
        </authorList>
    </citation>
    <scope>NUCLEOTIDE SEQUENCE [LARGE SCALE GENOMIC DNA]</scope>
    <source>
        <strain evidence="3">Ankara</strain>
    </source>
</reference>
<proteinExistence type="predicted"/>
<sequence length="263" mass="28139">MGGWKHYEDAGTPVHGWIWHFFDILISLKISLAYIFIYSLNYRLRHAHCSVIKATLNLTQLETSHTLTFQNTSGGATTVQTVIYEVGDQSADITSIKGQSSDATINLTLKLGEVTLKLAGGAGNTLTATGSITTTKTVSNPSSGLKNIHELKFTSNSLTQTGLPSGTVTIGPNEDKYKTLTLVASDDGKPTNLTLKLAPGKTSDGGGENTSLTLNNDNNTLTLEGVIEGTLTYDSGNGTLTGTIIASVKYNLNDFHDTYKIKY</sequence>
<gene>
    <name evidence="2" type="ORF">TA21395</name>
</gene>
<dbReference type="KEGG" id="tan:TA21395"/>
<dbReference type="Proteomes" id="UP000001950">
    <property type="component" value="Chromosome 1"/>
</dbReference>
<keyword evidence="1" id="KW-1133">Transmembrane helix</keyword>
<dbReference type="AlphaFoldDB" id="Q4UGM8"/>
<keyword evidence="1" id="KW-0812">Transmembrane</keyword>
<keyword evidence="3" id="KW-1185">Reference proteome</keyword>
<name>Q4UGM8_THEAN</name>
<feature type="transmembrane region" description="Helical" evidence="1">
    <location>
        <begin position="17"/>
        <end position="37"/>
    </location>
</feature>
<organism evidence="2 3">
    <name type="scientific">Theileria annulata</name>
    <dbReference type="NCBI Taxonomy" id="5874"/>
    <lineage>
        <taxon>Eukaryota</taxon>
        <taxon>Sar</taxon>
        <taxon>Alveolata</taxon>
        <taxon>Apicomplexa</taxon>
        <taxon>Aconoidasida</taxon>
        <taxon>Piroplasmida</taxon>
        <taxon>Theileriidae</taxon>
        <taxon>Theileria</taxon>
    </lineage>
</organism>
<keyword evidence="1" id="KW-0472">Membrane</keyword>
<evidence type="ECO:0000313" key="2">
    <source>
        <dbReference type="EMBL" id="CAI73761.1"/>
    </source>
</evidence>
<dbReference type="InParanoid" id="Q4UGM8"/>
<evidence type="ECO:0000256" key="1">
    <source>
        <dbReference type="SAM" id="Phobius"/>
    </source>
</evidence>
<dbReference type="GeneID" id="3863437"/>
<dbReference type="VEuPathDB" id="PiroplasmaDB:TA21395"/>
<evidence type="ECO:0000313" key="3">
    <source>
        <dbReference type="Proteomes" id="UP000001950"/>
    </source>
</evidence>
<accession>Q4UGM8</accession>
<dbReference type="RefSeq" id="XP_954438.1">
    <property type="nucleotide sequence ID" value="XM_949345.1"/>
</dbReference>
<dbReference type="EMBL" id="CR940347">
    <property type="protein sequence ID" value="CAI73761.1"/>
    <property type="molecule type" value="Genomic_DNA"/>
</dbReference>
<protein>
    <submittedName>
        <fullName evidence="2">Uncharacterized protein</fullName>
    </submittedName>
</protein>